<proteinExistence type="predicted"/>
<comment type="caution">
    <text evidence="1">The sequence shown here is derived from an EMBL/GenBank/DDBJ whole genome shotgun (WGS) entry which is preliminary data.</text>
</comment>
<evidence type="ECO:0000313" key="1">
    <source>
        <dbReference type="EMBL" id="HAS8538183.1"/>
    </source>
</evidence>
<reference evidence="1" key="2">
    <citation type="submission" date="2019-01" db="EMBL/GenBank/DDBJ databases">
        <authorList>
            <consortium name="NCBI Pathogen Detection Project"/>
        </authorList>
    </citation>
    <scope>NUCLEOTIDE SEQUENCE</scope>
    <source>
        <strain evidence="1">BCW_3452</strain>
    </source>
</reference>
<reference evidence="1" key="1">
    <citation type="journal article" date="2018" name="Genome Biol.">
        <title>SKESA: strategic k-mer extension for scrupulous assemblies.</title>
        <authorList>
            <person name="Souvorov A."/>
            <person name="Agarwala R."/>
            <person name="Lipman D.J."/>
        </authorList>
    </citation>
    <scope>NUCLEOTIDE SEQUENCE</scope>
    <source>
        <strain evidence="1">BCW_3452</strain>
    </source>
</reference>
<sequence length="350" mass="38159">MAIIVNSEILKHSTKRVRDYCDSKGIRLGKGNKTPEEIVCAALNLPNWHVANAVAAGGEITIDLGLEAQALDFRLLAGSSIKISKTNPNHSLQGVLTSILGAQNGNDLRNIISFGSHYLSGVAASMRMFGFKNSVNDDDFYYLNDNNAAYMMLHLLSQKYVGLVPECAIDLVNEAYNSLVSEYGKHSGLLPCSHCGEESDFTMPFSTETDFVVCQSCGTRKTSDLWNNPCAPSLDMVSHVTDAIFSESELAQIFAPIQLHHDLSEMDSRLGTLLASVIRAPISMLDKSDENGSRFALLAKGSIITTGREVFLVLSESTESVELKHVMSGEVLNKERAWTNSSRLLGIAHI</sequence>
<gene>
    <name evidence="1" type="ORF">I7730_00020</name>
</gene>
<dbReference type="EMBL" id="DACRBY010000001">
    <property type="protein sequence ID" value="HAS8538183.1"/>
    <property type="molecule type" value="Genomic_DNA"/>
</dbReference>
<name>A0A8H9MY75_VIBVL</name>
<protein>
    <submittedName>
        <fullName evidence="1">Uncharacterized protein</fullName>
    </submittedName>
</protein>
<accession>A0A8H9MY75</accession>
<dbReference type="AlphaFoldDB" id="A0A8H9MY75"/>
<dbReference type="Proteomes" id="UP000863257">
    <property type="component" value="Unassembled WGS sequence"/>
</dbReference>
<organism evidence="1">
    <name type="scientific">Vibrio vulnificus</name>
    <dbReference type="NCBI Taxonomy" id="672"/>
    <lineage>
        <taxon>Bacteria</taxon>
        <taxon>Pseudomonadati</taxon>
        <taxon>Pseudomonadota</taxon>
        <taxon>Gammaproteobacteria</taxon>
        <taxon>Vibrionales</taxon>
        <taxon>Vibrionaceae</taxon>
        <taxon>Vibrio</taxon>
    </lineage>
</organism>